<comment type="catalytic activity">
    <reaction evidence="1">
        <text>alpha-D-glucose 1-phosphate = alpha-D-glucose 6-phosphate</text>
        <dbReference type="Rhea" id="RHEA:23536"/>
        <dbReference type="ChEBI" id="CHEBI:58225"/>
        <dbReference type="ChEBI" id="CHEBI:58601"/>
        <dbReference type="EC" id="5.4.2.2"/>
    </reaction>
</comment>
<dbReference type="InterPro" id="IPR005841">
    <property type="entry name" value="Alpha-D-phosphohexomutase_SF"/>
</dbReference>
<evidence type="ECO:0000256" key="3">
    <source>
        <dbReference type="ARBA" id="ARBA00005164"/>
    </source>
</evidence>
<dbReference type="AlphaFoldDB" id="A0A6H3GXI5"/>
<keyword evidence="7" id="KW-0119">Carbohydrate metabolism</keyword>
<evidence type="ECO:0000256" key="5">
    <source>
        <dbReference type="ARBA" id="ARBA00010231"/>
    </source>
</evidence>
<dbReference type="GO" id="GO:0046872">
    <property type="term" value="F:metal ion binding"/>
    <property type="evidence" value="ECO:0007669"/>
    <property type="project" value="UniProtKB-KW"/>
</dbReference>
<evidence type="ECO:0000256" key="6">
    <source>
        <dbReference type="ARBA" id="ARBA00012728"/>
    </source>
</evidence>
<keyword evidence="8" id="KW-0597">Phosphoprotein</keyword>
<dbReference type="Pfam" id="PF00408">
    <property type="entry name" value="PGM_PMM_IV"/>
    <property type="match status" value="1"/>
</dbReference>
<evidence type="ECO:0000259" key="15">
    <source>
        <dbReference type="Pfam" id="PF00408"/>
    </source>
</evidence>
<evidence type="ECO:0000256" key="1">
    <source>
        <dbReference type="ARBA" id="ARBA00000443"/>
    </source>
</evidence>
<dbReference type="CDD" id="cd05799">
    <property type="entry name" value="PGM2"/>
    <property type="match status" value="1"/>
</dbReference>
<feature type="domain" description="Alpha-D-phosphohexomutase alpha/beta/alpha" evidence="17">
    <location>
        <begin position="204"/>
        <end position="304"/>
    </location>
</feature>
<dbReference type="Proteomes" id="UP001281024">
    <property type="component" value="Unassembled WGS sequence"/>
</dbReference>
<evidence type="ECO:0000313" key="20">
    <source>
        <dbReference type="EMBL" id="OIM21943.1"/>
    </source>
</evidence>
<evidence type="ECO:0000256" key="11">
    <source>
        <dbReference type="ARBA" id="ARBA00023235"/>
    </source>
</evidence>
<name>A0A6H3GXI5_OENOE</name>
<dbReference type="Gene3D" id="3.40.120.10">
    <property type="entry name" value="Alpha-D-Glucose-1,6-Bisphosphate, subunit A, domain 3"/>
    <property type="match status" value="3"/>
</dbReference>
<sequence>MVKEKTIQEKIKDWEVADLPEDLRLEFANSSQSQLEDAFYQDLNFGTAGMRGLLGVGTNRMNIYTVAQTTEALARHMEKQGESAKQRGVVISGDSRINSELFKKISAEVLRAHGITVYLFNGPHPTPELSFAVMHLHTYAGIMITASHNSKEYNGYKLYGEDGGQLPPKPADEIVRERQEVTDIFHIKKVAGGIKKIGSEIDKEYLNQVKTIPINRDLIKKWGDKLTISFTPLHGAGGDLGSKALKEAGFNKILTVKEQFKPDGTFPTVKYPNPEFHEVFKISESYGADVELAVDPDSDRMGVGYRTKDGSYNYLTGNQIAALMVNYILTAQQKAGTLPKNGAIVTSIVSSNLPELIAKSFKVKQFTVLTGFKYIADKIVEFDKKQNYSFEFGFEESYGFLIKPFVHDKDAIQAITLMSELAAYYKDRGMTIGDGLDEIHAKFGAFAEETKATEFPGEKGQEEMTAVMTKFRNRGPKEIGNLKINLVEDNDLRIAKDLNTGATKKISLPRANVIKYWLEDGSWVALRPSGTEPKLKVYIGAKGENMSSANKRLDYLQTELEKLLKK</sequence>
<evidence type="ECO:0000256" key="8">
    <source>
        <dbReference type="ARBA" id="ARBA00022553"/>
    </source>
</evidence>
<accession>A0A6H3GXI5</accession>
<keyword evidence="7" id="KW-0313">Glucose metabolism</keyword>
<dbReference type="Proteomes" id="UP000181728">
    <property type="component" value="Unassembled WGS sequence"/>
</dbReference>
<dbReference type="GO" id="GO:0006166">
    <property type="term" value="P:purine ribonucleoside salvage"/>
    <property type="evidence" value="ECO:0007669"/>
    <property type="project" value="TreeGrafter"/>
</dbReference>
<dbReference type="GO" id="GO:0006006">
    <property type="term" value="P:glucose metabolic process"/>
    <property type="evidence" value="ECO:0007669"/>
    <property type="project" value="UniProtKB-KW"/>
</dbReference>
<proteinExistence type="inferred from homology"/>
<dbReference type="EC" id="5.4.2.2" evidence="6"/>
<protein>
    <recommendedName>
        <fullName evidence="12">Phosphoglucomutase</fullName>
        <ecNumber evidence="6">5.4.2.2</ecNumber>
    </recommendedName>
    <alternativeName>
        <fullName evidence="14">Alpha-phosphoglucomutase</fullName>
    </alternativeName>
    <alternativeName>
        <fullName evidence="13">Glucose phosphomutase</fullName>
    </alternativeName>
</protein>
<evidence type="ECO:0000256" key="14">
    <source>
        <dbReference type="ARBA" id="ARBA00041467"/>
    </source>
</evidence>
<evidence type="ECO:0000256" key="13">
    <source>
        <dbReference type="ARBA" id="ARBA00041398"/>
    </source>
</evidence>
<evidence type="ECO:0000256" key="4">
    <source>
        <dbReference type="ARBA" id="ARBA00005189"/>
    </source>
</evidence>
<keyword evidence="10" id="KW-0460">Magnesium</keyword>
<dbReference type="Gene3D" id="3.30.310.50">
    <property type="entry name" value="Alpha-D-phosphohexomutase, C-terminal domain"/>
    <property type="match status" value="1"/>
</dbReference>
<keyword evidence="11 19" id="KW-0413">Isomerase</keyword>
<dbReference type="InterPro" id="IPR005844">
    <property type="entry name" value="A-D-PHexomutase_a/b/a-I"/>
</dbReference>
<reference evidence="21 23" key="2">
    <citation type="submission" date="2018-08" db="EMBL/GenBank/DDBJ databases">
        <authorList>
            <person name="Lorentzen P. G. S. M."/>
        </authorList>
    </citation>
    <scope>NUCLEOTIDE SEQUENCE [LARGE SCALE GENOMIC DNA]</scope>
    <source>
        <strain evidence="21 23">CRBO_1381</strain>
    </source>
</reference>
<evidence type="ECO:0000313" key="21">
    <source>
        <dbReference type="EMBL" id="VDB97323.1"/>
    </source>
</evidence>
<dbReference type="GO" id="GO:0008973">
    <property type="term" value="F:phosphopentomutase activity"/>
    <property type="evidence" value="ECO:0007669"/>
    <property type="project" value="TreeGrafter"/>
</dbReference>
<gene>
    <name evidence="21" type="primary">pgcA</name>
    <name evidence="20" type="ORF">ATX59_01695</name>
    <name evidence="19" type="ORF">GA838_05120</name>
    <name evidence="21" type="ORF">OENI_0327</name>
</gene>
<evidence type="ECO:0000313" key="22">
    <source>
        <dbReference type="Proteomes" id="UP000181728"/>
    </source>
</evidence>
<reference evidence="20 22" key="1">
    <citation type="journal article" date="2016" name="BMC Genomics">
        <title>Consensus pan-genome assembly of the specialised wine bacterium Oenococcus oeni.</title>
        <authorList>
            <person name="Sternes P.R."/>
            <person name="Borneman A.R."/>
        </authorList>
    </citation>
    <scope>NUCLEOTIDE SEQUENCE [LARGE SCALE GENOMIC DNA]</scope>
    <source>
        <strain evidence="20 22">AWRIB661</strain>
    </source>
</reference>
<feature type="domain" description="Alpha-D-phosphohexomutase alpha/beta/alpha" evidence="16">
    <location>
        <begin position="44"/>
        <end position="179"/>
    </location>
</feature>
<evidence type="ECO:0000256" key="7">
    <source>
        <dbReference type="ARBA" id="ARBA00022526"/>
    </source>
</evidence>
<evidence type="ECO:0000259" key="16">
    <source>
        <dbReference type="Pfam" id="PF02878"/>
    </source>
</evidence>
<dbReference type="InterPro" id="IPR036900">
    <property type="entry name" value="A-D-PHexomutase_C_sf"/>
</dbReference>
<dbReference type="SUPFAM" id="SSF53738">
    <property type="entry name" value="Phosphoglucomutase, first 3 domains"/>
    <property type="match status" value="3"/>
</dbReference>
<dbReference type="Proteomes" id="UP000294726">
    <property type="component" value="Chromosome"/>
</dbReference>
<dbReference type="PANTHER" id="PTHR45745:SF1">
    <property type="entry name" value="PHOSPHOGLUCOMUTASE 2B-RELATED"/>
    <property type="match status" value="1"/>
</dbReference>
<keyword evidence="9" id="KW-0479">Metal-binding</keyword>
<dbReference type="InterPro" id="IPR016055">
    <property type="entry name" value="A-D-PHexomutase_a/b/a-I/II/III"/>
</dbReference>
<evidence type="ECO:0000256" key="2">
    <source>
        <dbReference type="ARBA" id="ARBA00001946"/>
    </source>
</evidence>
<dbReference type="InterPro" id="IPR005845">
    <property type="entry name" value="A-D-PHexomutase_a/b/a-II"/>
</dbReference>
<dbReference type="EMBL" id="LR031358">
    <property type="protein sequence ID" value="VDB97323.1"/>
    <property type="molecule type" value="Genomic_DNA"/>
</dbReference>
<evidence type="ECO:0000256" key="10">
    <source>
        <dbReference type="ARBA" id="ARBA00022842"/>
    </source>
</evidence>
<dbReference type="Pfam" id="PF02879">
    <property type="entry name" value="PGM_PMM_II"/>
    <property type="match status" value="1"/>
</dbReference>
<dbReference type="PRINTS" id="PR00509">
    <property type="entry name" value="PGMPMM"/>
</dbReference>
<dbReference type="InterPro" id="IPR005846">
    <property type="entry name" value="A-D-PHexomutase_a/b/a-III"/>
</dbReference>
<dbReference type="EMBL" id="MLOK01000019">
    <property type="protein sequence ID" value="OIM21943.1"/>
    <property type="molecule type" value="Genomic_DNA"/>
</dbReference>
<evidence type="ECO:0000259" key="17">
    <source>
        <dbReference type="Pfam" id="PF02879"/>
    </source>
</evidence>
<reference evidence="19" key="3">
    <citation type="submission" date="2019-10" db="EMBL/GenBank/DDBJ databases">
        <title>Malate fermentation in French cider.</title>
        <authorList>
            <person name="Cousin F.J."/>
            <person name="Medina Fernandez S."/>
            <person name="Misery B."/>
            <person name="Laplace J.-M."/>
            <person name="Cretenet M."/>
        </authorList>
    </citation>
    <scope>NUCLEOTIDE SEQUENCE</scope>
    <source>
        <strain evidence="19">UCMA15129</strain>
    </source>
</reference>
<evidence type="ECO:0000313" key="23">
    <source>
        <dbReference type="Proteomes" id="UP000294726"/>
    </source>
</evidence>
<evidence type="ECO:0000259" key="18">
    <source>
        <dbReference type="Pfam" id="PF02880"/>
    </source>
</evidence>
<dbReference type="PANTHER" id="PTHR45745">
    <property type="entry name" value="PHOSPHOMANNOMUTASE 45A"/>
    <property type="match status" value="1"/>
</dbReference>
<feature type="domain" description="Alpha-D-phosphohexomutase alpha/beta/alpha" evidence="18">
    <location>
        <begin position="317"/>
        <end position="436"/>
    </location>
</feature>
<dbReference type="EMBL" id="WERV01000003">
    <property type="protein sequence ID" value="MDV7715146.1"/>
    <property type="molecule type" value="Genomic_DNA"/>
</dbReference>
<dbReference type="InterPro" id="IPR005843">
    <property type="entry name" value="A-D-PHexomutase_C"/>
</dbReference>
<organism evidence="20 22">
    <name type="scientific">Oenococcus oeni</name>
    <name type="common">Leuconostoc oenos</name>
    <dbReference type="NCBI Taxonomy" id="1247"/>
    <lineage>
        <taxon>Bacteria</taxon>
        <taxon>Bacillati</taxon>
        <taxon>Bacillota</taxon>
        <taxon>Bacilli</taxon>
        <taxon>Lactobacillales</taxon>
        <taxon>Lactobacillaceae</taxon>
        <taxon>Oenococcus</taxon>
    </lineage>
</organism>
<evidence type="ECO:0000256" key="12">
    <source>
        <dbReference type="ARBA" id="ARBA00039995"/>
    </source>
</evidence>
<comment type="similarity">
    <text evidence="5">Belongs to the phosphohexose mutase family.</text>
</comment>
<evidence type="ECO:0000313" key="19">
    <source>
        <dbReference type="EMBL" id="MDV7715146.1"/>
    </source>
</evidence>
<evidence type="ECO:0000256" key="9">
    <source>
        <dbReference type="ARBA" id="ARBA00022723"/>
    </source>
</evidence>
<comment type="pathway">
    <text evidence="4">Lipid metabolism.</text>
</comment>
<dbReference type="SUPFAM" id="SSF55957">
    <property type="entry name" value="Phosphoglucomutase, C-terminal domain"/>
    <property type="match status" value="1"/>
</dbReference>
<dbReference type="GO" id="GO:0004614">
    <property type="term" value="F:phosphoglucomutase activity"/>
    <property type="evidence" value="ECO:0007669"/>
    <property type="project" value="UniProtKB-EC"/>
</dbReference>
<dbReference type="Pfam" id="PF02878">
    <property type="entry name" value="PGM_PMM_I"/>
    <property type="match status" value="1"/>
</dbReference>
<dbReference type="RefSeq" id="WP_002817878.1">
    <property type="nucleotide sequence ID" value="NZ_CP014324.1"/>
</dbReference>
<comment type="pathway">
    <text evidence="3">Glycolipid metabolism; diglucosyl-diacylglycerol biosynthesis.</text>
</comment>
<dbReference type="Pfam" id="PF02880">
    <property type="entry name" value="PGM_PMM_III"/>
    <property type="match status" value="1"/>
</dbReference>
<comment type="cofactor">
    <cofactor evidence="2">
        <name>Mg(2+)</name>
        <dbReference type="ChEBI" id="CHEBI:18420"/>
    </cofactor>
</comment>
<feature type="domain" description="Alpha-D-phosphohexomutase C-terminal" evidence="15">
    <location>
        <begin position="503"/>
        <end position="542"/>
    </location>
</feature>